<keyword evidence="4" id="KW-1185">Reference proteome</keyword>
<evidence type="ECO:0000313" key="3">
    <source>
        <dbReference type="EnsemblMetazoa" id="GPAI037793-PA"/>
    </source>
</evidence>
<dbReference type="AlphaFoldDB" id="A0A1B0A8L7"/>
<keyword evidence="1" id="KW-0175">Coiled coil</keyword>
<feature type="region of interest" description="Disordered" evidence="2">
    <location>
        <begin position="67"/>
        <end position="87"/>
    </location>
</feature>
<dbReference type="EnsemblMetazoa" id="GPAI037793-RA">
    <property type="protein sequence ID" value="GPAI037793-PA"/>
    <property type="gene ID" value="GPAI037793"/>
</dbReference>
<evidence type="ECO:0000256" key="1">
    <source>
        <dbReference type="SAM" id="Coils"/>
    </source>
</evidence>
<reference evidence="4" key="1">
    <citation type="submission" date="2014-03" db="EMBL/GenBank/DDBJ databases">
        <authorList>
            <person name="Aksoy S."/>
            <person name="Warren W."/>
            <person name="Wilson R.K."/>
        </authorList>
    </citation>
    <scope>NUCLEOTIDE SEQUENCE [LARGE SCALE GENOMIC DNA]</scope>
    <source>
        <strain evidence="4">IAEA</strain>
    </source>
</reference>
<feature type="coiled-coil region" evidence="1">
    <location>
        <begin position="131"/>
        <end position="158"/>
    </location>
</feature>
<accession>A0A1B0A8L7</accession>
<evidence type="ECO:0000313" key="4">
    <source>
        <dbReference type="Proteomes" id="UP000092445"/>
    </source>
</evidence>
<evidence type="ECO:0000256" key="2">
    <source>
        <dbReference type="SAM" id="MobiDB-lite"/>
    </source>
</evidence>
<dbReference type="Proteomes" id="UP000092445">
    <property type="component" value="Unassembled WGS sequence"/>
</dbReference>
<dbReference type="Gene3D" id="1.20.5.340">
    <property type="match status" value="1"/>
</dbReference>
<reference evidence="3" key="2">
    <citation type="submission" date="2020-05" db="UniProtKB">
        <authorList>
            <consortium name="EnsemblMetazoa"/>
        </authorList>
    </citation>
    <scope>IDENTIFICATION</scope>
    <source>
        <strain evidence="3">IAEA</strain>
    </source>
</reference>
<proteinExistence type="predicted"/>
<sequence length="250" mass="28575">MNMVEQLNNIGERPAYEKKMMLMKDFLKDKRLRILTAKGKQTRSGVKIMLHFEDHVLFYPVNSTSVRMSNTNRSREPKQSISPNHKSVKVSVSTSELSEIMDARLKAFEDLILRRIEDAEVRLLGKFKVTLAALTCEVESLRQRVTDVSDKLGSVENQFSSLRGESESLTKKISNIESKYLSDLNSRVRKLENASVTCDVRISGIPHKEGENLNEMLWALCEATKTAVPKFKSIYRERPRLNRNDSPINA</sequence>
<organism evidence="3 4">
    <name type="scientific">Glossina pallidipes</name>
    <name type="common">Tsetse fly</name>
    <dbReference type="NCBI Taxonomy" id="7398"/>
    <lineage>
        <taxon>Eukaryota</taxon>
        <taxon>Metazoa</taxon>
        <taxon>Ecdysozoa</taxon>
        <taxon>Arthropoda</taxon>
        <taxon>Hexapoda</taxon>
        <taxon>Insecta</taxon>
        <taxon>Pterygota</taxon>
        <taxon>Neoptera</taxon>
        <taxon>Endopterygota</taxon>
        <taxon>Diptera</taxon>
        <taxon>Brachycera</taxon>
        <taxon>Muscomorpha</taxon>
        <taxon>Hippoboscoidea</taxon>
        <taxon>Glossinidae</taxon>
        <taxon>Glossina</taxon>
    </lineage>
</organism>
<name>A0A1B0A8L7_GLOPL</name>
<dbReference type="VEuPathDB" id="VectorBase:GPAI037793"/>
<protein>
    <submittedName>
        <fullName evidence="3">Uncharacterized protein</fullName>
    </submittedName>
</protein>